<dbReference type="Proteomes" id="UP000235672">
    <property type="component" value="Unassembled WGS sequence"/>
</dbReference>
<sequence length="209" mass="24708">MFIEDEPRIVQLGSFMNEPNKLRQLNRQIKEDCLTLHGFIDTDQLKRRKEQDNNTIFHPETDLLHLGPNSPWIFGPRSCIRRFAACGALDKIRCVAIMSPRSDLTIGIQFKSLQKYQNLEVVFIVISTRTRSSALDWKEKEWLRFREVDDERAATLIQYGKWYPARASKTFTQERRDHWQGMMARGPRRIAPRVVFVEEIRAWQEENSQ</sequence>
<organism evidence="1 2">
    <name type="scientific">Hyaloscypha hepaticicola</name>
    <dbReference type="NCBI Taxonomy" id="2082293"/>
    <lineage>
        <taxon>Eukaryota</taxon>
        <taxon>Fungi</taxon>
        <taxon>Dikarya</taxon>
        <taxon>Ascomycota</taxon>
        <taxon>Pezizomycotina</taxon>
        <taxon>Leotiomycetes</taxon>
        <taxon>Helotiales</taxon>
        <taxon>Hyaloscyphaceae</taxon>
        <taxon>Hyaloscypha</taxon>
    </lineage>
</organism>
<dbReference type="EMBL" id="KZ613472">
    <property type="protein sequence ID" value="PMD24686.1"/>
    <property type="molecule type" value="Genomic_DNA"/>
</dbReference>
<accession>A0A2J6QEK5</accession>
<proteinExistence type="predicted"/>
<keyword evidence="2" id="KW-1185">Reference proteome</keyword>
<name>A0A2J6QEK5_9HELO</name>
<dbReference type="AlphaFoldDB" id="A0A2J6QEK5"/>
<reference evidence="1 2" key="1">
    <citation type="submission" date="2016-05" db="EMBL/GenBank/DDBJ databases">
        <title>A degradative enzymes factory behind the ericoid mycorrhizal symbiosis.</title>
        <authorList>
            <consortium name="DOE Joint Genome Institute"/>
            <person name="Martino E."/>
            <person name="Morin E."/>
            <person name="Grelet G."/>
            <person name="Kuo A."/>
            <person name="Kohler A."/>
            <person name="Daghino S."/>
            <person name="Barry K."/>
            <person name="Choi C."/>
            <person name="Cichocki N."/>
            <person name="Clum A."/>
            <person name="Copeland A."/>
            <person name="Hainaut M."/>
            <person name="Haridas S."/>
            <person name="Labutti K."/>
            <person name="Lindquist E."/>
            <person name="Lipzen A."/>
            <person name="Khouja H.-R."/>
            <person name="Murat C."/>
            <person name="Ohm R."/>
            <person name="Olson A."/>
            <person name="Spatafora J."/>
            <person name="Veneault-Fourrey C."/>
            <person name="Henrissat B."/>
            <person name="Grigoriev I."/>
            <person name="Martin F."/>
            <person name="Perotto S."/>
        </authorList>
    </citation>
    <scope>NUCLEOTIDE SEQUENCE [LARGE SCALE GENOMIC DNA]</scope>
    <source>
        <strain evidence="1 2">UAMH 7357</strain>
    </source>
</reference>
<gene>
    <name evidence="1" type="ORF">NA56DRAFT_643194</name>
</gene>
<protein>
    <submittedName>
        <fullName evidence="1">Uncharacterized protein</fullName>
    </submittedName>
</protein>
<evidence type="ECO:0000313" key="1">
    <source>
        <dbReference type="EMBL" id="PMD24686.1"/>
    </source>
</evidence>
<evidence type="ECO:0000313" key="2">
    <source>
        <dbReference type="Proteomes" id="UP000235672"/>
    </source>
</evidence>
<dbReference type="OrthoDB" id="3495919at2759"/>